<dbReference type="Gene3D" id="3.80.10.10">
    <property type="entry name" value="Ribonuclease Inhibitor"/>
    <property type="match status" value="1"/>
</dbReference>
<reference evidence="1" key="1">
    <citation type="journal article" date="2021" name="Front. Plant Sci.">
        <title>Chromosome-Scale Genome Assembly for Chinese Sour Jujube and Insights Into Its Genome Evolution and Domestication Signature.</title>
        <authorList>
            <person name="Shen L.-Y."/>
            <person name="Luo H."/>
            <person name="Wang X.-L."/>
            <person name="Wang X.-M."/>
            <person name="Qiu X.-J."/>
            <person name="Liu H."/>
            <person name="Zhou S.-S."/>
            <person name="Jia K.-H."/>
            <person name="Nie S."/>
            <person name="Bao Y.-T."/>
            <person name="Zhang R.-G."/>
            <person name="Yun Q.-Z."/>
            <person name="Chai Y.-H."/>
            <person name="Lu J.-Y."/>
            <person name="Li Y."/>
            <person name="Zhao S.-W."/>
            <person name="Mao J.-F."/>
            <person name="Jia S.-G."/>
            <person name="Mao Y.-M."/>
        </authorList>
    </citation>
    <scope>NUCLEOTIDE SEQUENCE</scope>
    <source>
        <strain evidence="1">AT0</strain>
        <tissue evidence="1">Leaf</tissue>
    </source>
</reference>
<evidence type="ECO:0000313" key="1">
    <source>
        <dbReference type="EMBL" id="KAH7517680.1"/>
    </source>
</evidence>
<comment type="caution">
    <text evidence="1">The sequence shown here is derived from an EMBL/GenBank/DDBJ whole genome shotgun (WGS) entry which is preliminary data.</text>
</comment>
<dbReference type="InterPro" id="IPR032675">
    <property type="entry name" value="LRR_dom_sf"/>
</dbReference>
<proteinExistence type="predicted"/>
<dbReference type="Proteomes" id="UP000813462">
    <property type="component" value="Unassembled WGS sequence"/>
</dbReference>
<accession>A0A978US30</accession>
<evidence type="ECO:0000313" key="2">
    <source>
        <dbReference type="Proteomes" id="UP000813462"/>
    </source>
</evidence>
<organism evidence="1 2">
    <name type="scientific">Ziziphus jujuba var. spinosa</name>
    <dbReference type="NCBI Taxonomy" id="714518"/>
    <lineage>
        <taxon>Eukaryota</taxon>
        <taxon>Viridiplantae</taxon>
        <taxon>Streptophyta</taxon>
        <taxon>Embryophyta</taxon>
        <taxon>Tracheophyta</taxon>
        <taxon>Spermatophyta</taxon>
        <taxon>Magnoliopsida</taxon>
        <taxon>eudicotyledons</taxon>
        <taxon>Gunneridae</taxon>
        <taxon>Pentapetalae</taxon>
        <taxon>rosids</taxon>
        <taxon>fabids</taxon>
        <taxon>Rosales</taxon>
        <taxon>Rhamnaceae</taxon>
        <taxon>Paliureae</taxon>
        <taxon>Ziziphus</taxon>
    </lineage>
</organism>
<dbReference type="AlphaFoldDB" id="A0A978US30"/>
<protein>
    <submittedName>
        <fullName evidence="1">Uncharacterized protein</fullName>
    </submittedName>
</protein>
<sequence length="139" mass="15748">MLVAKSSILVELGAFSSPSFPEKLYEAKHLRSFLLFLKGGFRAVPHRSYTSFKYMRELDLSGCGLEVLDDSIGDLVCLNNLDVPHRLFTDFDCKTSWFYPVNEDEDLPLFGNQLQTLPFFVVARNADLVLLSENHILGD</sequence>
<name>A0A978US30_ZIZJJ</name>
<dbReference type="SUPFAM" id="SSF52058">
    <property type="entry name" value="L domain-like"/>
    <property type="match status" value="1"/>
</dbReference>
<dbReference type="EMBL" id="JAEACU010000009">
    <property type="protein sequence ID" value="KAH7517680.1"/>
    <property type="molecule type" value="Genomic_DNA"/>
</dbReference>
<gene>
    <name evidence="1" type="ORF">FEM48_Zijuj09G0090200</name>
</gene>